<dbReference type="FunFam" id="3.40.605.10:FF:000012">
    <property type="entry name" value="NAD-dependent succinate-semialdehyde dehydrogenase"/>
    <property type="match status" value="1"/>
</dbReference>
<dbReference type="AlphaFoldDB" id="S6BI65"/>
<protein>
    <submittedName>
        <fullName evidence="5">NAD(P)-dependent succinate-semialdehyde dehydrogenase</fullName>
    </submittedName>
</protein>
<dbReference type="EMBL" id="AP013068">
    <property type="protein sequence ID" value="BAN48844.1"/>
    <property type="molecule type" value="Genomic_DNA"/>
</dbReference>
<dbReference type="InterPro" id="IPR016163">
    <property type="entry name" value="Ald_DH_C"/>
</dbReference>
<keyword evidence="2" id="KW-0521">NADP</keyword>
<evidence type="ECO:0000313" key="5">
    <source>
        <dbReference type="EMBL" id="BAN48844.1"/>
    </source>
</evidence>
<evidence type="ECO:0000256" key="3">
    <source>
        <dbReference type="ARBA" id="ARBA00023002"/>
    </source>
</evidence>
<dbReference type="Gene3D" id="3.40.309.10">
    <property type="entry name" value="Aldehyde Dehydrogenase, Chain A, domain 2"/>
    <property type="match status" value="1"/>
</dbReference>
<dbReference type="FunFam" id="3.40.309.10:FF:000010">
    <property type="entry name" value="Gamma-aminobutyraldehyde dehydrogenase"/>
    <property type="match status" value="1"/>
</dbReference>
<dbReference type="InterPro" id="IPR015590">
    <property type="entry name" value="Aldehyde_DH_dom"/>
</dbReference>
<accession>S6BI65</accession>
<dbReference type="InterPro" id="IPR044148">
    <property type="entry name" value="ALDH_GabD1-like"/>
</dbReference>
<dbReference type="Pfam" id="PF00171">
    <property type="entry name" value="Aldedh"/>
    <property type="match status" value="1"/>
</dbReference>
<dbReference type="PATRIC" id="fig|1245471.3.peg.3137"/>
<dbReference type="OrthoDB" id="9812625at2"/>
<proteinExistence type="inferred from homology"/>
<dbReference type="Proteomes" id="UP000015503">
    <property type="component" value="Chromosome"/>
</dbReference>
<dbReference type="eggNOG" id="COG1012">
    <property type="taxonomic scope" value="Bacteria"/>
</dbReference>
<evidence type="ECO:0000256" key="2">
    <source>
        <dbReference type="ARBA" id="ARBA00022857"/>
    </source>
</evidence>
<evidence type="ECO:0000256" key="1">
    <source>
        <dbReference type="ARBA" id="ARBA00009986"/>
    </source>
</evidence>
<dbReference type="GO" id="GO:0004030">
    <property type="term" value="F:aldehyde dehydrogenase [NAD(P)+] activity"/>
    <property type="evidence" value="ECO:0007669"/>
    <property type="project" value="InterPro"/>
</dbReference>
<dbReference type="PROSITE" id="PS00070">
    <property type="entry name" value="ALDEHYDE_DEHYDR_CYS"/>
    <property type="match status" value="1"/>
</dbReference>
<organism evidence="5 6">
    <name type="scientific">Metapseudomonas resinovorans NBRC 106553</name>
    <dbReference type="NCBI Taxonomy" id="1245471"/>
    <lineage>
        <taxon>Bacteria</taxon>
        <taxon>Pseudomonadati</taxon>
        <taxon>Pseudomonadota</taxon>
        <taxon>Gammaproteobacteria</taxon>
        <taxon>Pseudomonadales</taxon>
        <taxon>Pseudomonadaceae</taxon>
        <taxon>Metapseudomonas</taxon>
    </lineage>
</organism>
<evidence type="ECO:0000313" key="6">
    <source>
        <dbReference type="Proteomes" id="UP000015503"/>
    </source>
</evidence>
<dbReference type="HOGENOM" id="CLU_005391_5_1_6"/>
<evidence type="ECO:0000259" key="4">
    <source>
        <dbReference type="Pfam" id="PF00171"/>
    </source>
</evidence>
<dbReference type="InterPro" id="IPR016162">
    <property type="entry name" value="Ald_DH_N"/>
</dbReference>
<keyword evidence="6" id="KW-1185">Reference proteome</keyword>
<dbReference type="SUPFAM" id="SSF53720">
    <property type="entry name" value="ALDH-like"/>
    <property type="match status" value="1"/>
</dbReference>
<reference evidence="5 6" key="1">
    <citation type="journal article" date="2013" name="Genome Announc.">
        <title>Complete Genome Sequence of the Carbazole Degrader Pseudomonas resinovorans Strain CA10 (NBRC 106553).</title>
        <authorList>
            <person name="Shintani M."/>
            <person name="Hosoyama A."/>
            <person name="Ohji S."/>
            <person name="Tsuchikane K."/>
            <person name="Takarada H."/>
            <person name="Yamazoe A."/>
            <person name="Fujita N."/>
            <person name="Nojiri H."/>
        </authorList>
    </citation>
    <scope>NUCLEOTIDE SEQUENCE [LARGE SCALE GENOMIC DNA]</scope>
    <source>
        <strain evidence="5 6">NBRC 106553</strain>
    </source>
</reference>
<dbReference type="KEGG" id="pre:PCA10_31120"/>
<sequence>MTQPAAISRNPATGAEIARYPYQDAAALEASLASTQRGFETWSQFSVEQRGAVLLSMAKALRANAETMARMTTNEMGMPISQSRGEIEKCAKLCEWYAEHGPAMVADEPTLVEDDKAVVAYMPLGPVLAVMPWNFPVWQVMRGAVPIIFGGNTYVLKHAPNVMGGAHLLAATWAEAGLPEGVFEVINVEPPLVSVAIADPRIAMVAVTGSVGAGAAIAAQAGAALKKCVLELGGSDPFIVLADADLDAAVKAAVTSRFNNAGQVCIAAKRIILEAPIAEAFTERFVAAVQALKIGDPQADSTFIGPMARFDLRDELDGQVQATLAEGATLLLGGHKLEGEGNFYAPTVLADVTPDMTAFRKEIFGPVASLIVARDAEHAVELANDSEFGLGGALWTTDAAKGQKLARRIVSGAVFINGFTASDPRVPIGGVKKSGYGRELSHFGLREFLNVQTIWRDRG</sequence>
<dbReference type="InterPro" id="IPR016161">
    <property type="entry name" value="Ald_DH/histidinol_DH"/>
</dbReference>
<dbReference type="GO" id="GO:0004777">
    <property type="term" value="F:succinate-semialdehyde dehydrogenase (NAD+) activity"/>
    <property type="evidence" value="ECO:0007669"/>
    <property type="project" value="TreeGrafter"/>
</dbReference>
<dbReference type="InterPro" id="IPR047110">
    <property type="entry name" value="GABD/Sad-like"/>
</dbReference>
<name>S6BI65_METRE</name>
<feature type="domain" description="Aldehyde dehydrogenase" evidence="4">
    <location>
        <begin position="8"/>
        <end position="454"/>
    </location>
</feature>
<dbReference type="RefSeq" id="WP_016492990.1">
    <property type="nucleotide sequence ID" value="NC_021499.1"/>
</dbReference>
<gene>
    <name evidence="5" type="ORF">PCA10_31120</name>
</gene>
<dbReference type="CDD" id="cd07100">
    <property type="entry name" value="ALDH_SSADH1_GabD1"/>
    <property type="match status" value="1"/>
</dbReference>
<dbReference type="STRING" id="1245471.PCA10_31120"/>
<keyword evidence="3" id="KW-0560">Oxidoreductase</keyword>
<dbReference type="InterPro" id="IPR016160">
    <property type="entry name" value="Ald_DH_CS_CYS"/>
</dbReference>
<dbReference type="PANTHER" id="PTHR43217">
    <property type="entry name" value="SUCCINATE SEMIALDEHYDE DEHYDROGENASE [NAD(P)+] SAD"/>
    <property type="match status" value="1"/>
</dbReference>
<comment type="similarity">
    <text evidence="1">Belongs to the aldehyde dehydrogenase family.</text>
</comment>
<dbReference type="Gene3D" id="3.40.605.10">
    <property type="entry name" value="Aldehyde Dehydrogenase, Chain A, domain 1"/>
    <property type="match status" value="1"/>
</dbReference>
<dbReference type="PANTHER" id="PTHR43217:SF1">
    <property type="entry name" value="SUCCINATE SEMIALDEHYDE DEHYDROGENASE [NAD(P)+] SAD"/>
    <property type="match status" value="1"/>
</dbReference>